<evidence type="ECO:0000313" key="3">
    <source>
        <dbReference type="EMBL" id="PTU18539.1"/>
    </source>
</evidence>
<dbReference type="GeneID" id="63817009"/>
<keyword evidence="2" id="KW-0472">Membrane</keyword>
<name>A0A2T5LQJ2_9EURO</name>
<evidence type="ECO:0000256" key="1">
    <source>
        <dbReference type="SAM" id="MobiDB-lite"/>
    </source>
</evidence>
<dbReference type="Proteomes" id="UP000244073">
    <property type="component" value="Unassembled WGS sequence"/>
</dbReference>
<accession>A0A2T5LQJ2</accession>
<dbReference type="RefSeq" id="XP_040749931.1">
    <property type="nucleotide sequence ID" value="XM_040900127.1"/>
</dbReference>
<dbReference type="EMBL" id="MSFN02000007">
    <property type="protein sequence ID" value="PTU18539.1"/>
    <property type="molecule type" value="Genomic_DNA"/>
</dbReference>
<dbReference type="AlphaFoldDB" id="A0A2T5LQJ2"/>
<proteinExistence type="predicted"/>
<sequence>MENVPPVISIALTALCPHFLLLFSGGVASRQRRVPTFQASAAATAYTRHSSSQALGAQQSNSMSSFKSSKGAC</sequence>
<protein>
    <submittedName>
        <fullName evidence="3">Uncharacterized protein</fullName>
    </submittedName>
</protein>
<feature type="compositionally biased region" description="Low complexity" evidence="1">
    <location>
        <begin position="60"/>
        <end position="73"/>
    </location>
</feature>
<evidence type="ECO:0000256" key="2">
    <source>
        <dbReference type="SAM" id="Phobius"/>
    </source>
</evidence>
<keyword evidence="2" id="KW-0812">Transmembrane</keyword>
<gene>
    <name evidence="3" type="ORF">P175DRAFT_0534276</name>
</gene>
<comment type="caution">
    <text evidence="3">The sequence shown here is derived from an EMBL/GenBank/DDBJ whole genome shotgun (WGS) entry which is preliminary data.</text>
</comment>
<feature type="region of interest" description="Disordered" evidence="1">
    <location>
        <begin position="52"/>
        <end position="73"/>
    </location>
</feature>
<evidence type="ECO:0000313" key="4">
    <source>
        <dbReference type="Proteomes" id="UP000244073"/>
    </source>
</evidence>
<keyword evidence="2" id="KW-1133">Transmembrane helix</keyword>
<dbReference type="VEuPathDB" id="FungiDB:P175DRAFT_0534276"/>
<reference evidence="3 4" key="1">
    <citation type="journal article" date="2018" name="Proc. Natl. Acad. Sci. U.S.A.">
        <title>Linking secondary metabolites to gene clusters through genome sequencing of six diverse Aspergillus species.</title>
        <authorList>
            <person name="Kaerboelling I."/>
            <person name="Vesth T.C."/>
            <person name="Frisvad J.C."/>
            <person name="Nybo J.L."/>
            <person name="Theobald S."/>
            <person name="Kuo A."/>
            <person name="Bowyer P."/>
            <person name="Matsuda Y."/>
            <person name="Mondo S."/>
            <person name="Lyhne E.K."/>
            <person name="Kogle M.E."/>
            <person name="Clum A."/>
            <person name="Lipzen A."/>
            <person name="Salamov A."/>
            <person name="Ngan C.Y."/>
            <person name="Daum C."/>
            <person name="Chiniquy J."/>
            <person name="Barry K."/>
            <person name="LaButti K."/>
            <person name="Haridas S."/>
            <person name="Simmons B.A."/>
            <person name="Magnuson J.K."/>
            <person name="Mortensen U.H."/>
            <person name="Larsen T.O."/>
            <person name="Grigoriev I.V."/>
            <person name="Baker S.E."/>
            <person name="Andersen M.R."/>
        </authorList>
    </citation>
    <scope>NUCLEOTIDE SEQUENCE [LARGE SCALE GENOMIC DNA]</scope>
    <source>
        <strain evidence="3 4">IBT 24754</strain>
    </source>
</reference>
<organism evidence="3 4">
    <name type="scientific">Aspergillus ochraceoroseus IBT 24754</name>
    <dbReference type="NCBI Taxonomy" id="1392256"/>
    <lineage>
        <taxon>Eukaryota</taxon>
        <taxon>Fungi</taxon>
        <taxon>Dikarya</taxon>
        <taxon>Ascomycota</taxon>
        <taxon>Pezizomycotina</taxon>
        <taxon>Eurotiomycetes</taxon>
        <taxon>Eurotiomycetidae</taxon>
        <taxon>Eurotiales</taxon>
        <taxon>Aspergillaceae</taxon>
        <taxon>Aspergillus</taxon>
        <taxon>Aspergillus subgen. Nidulantes</taxon>
    </lineage>
</organism>
<feature type="transmembrane region" description="Helical" evidence="2">
    <location>
        <begin position="6"/>
        <end position="28"/>
    </location>
</feature>